<dbReference type="Proteomes" id="UP000573729">
    <property type="component" value="Unassembled WGS sequence"/>
</dbReference>
<comment type="caution">
    <text evidence="1">The sequence shown here is derived from an EMBL/GenBank/DDBJ whole genome shotgun (WGS) entry which is preliminary data.</text>
</comment>
<name>A0A7W7BPZ5_9MICO</name>
<accession>A0A7W7BPZ5</accession>
<gene>
    <name evidence="1" type="ORF">BKA24_000323</name>
</gene>
<keyword evidence="2" id="KW-1185">Reference proteome</keyword>
<proteinExistence type="predicted"/>
<sequence length="74" mass="8547">MGCDTSPRTGKKRGPYNVQRIEKHPATFRLPPDVFEYINQARDEAAARGDRLTKDEAITMAVRAFWGGKRQRRR</sequence>
<dbReference type="AlphaFoldDB" id="A0A7W7BPZ5"/>
<dbReference type="EMBL" id="JACHMD010000001">
    <property type="protein sequence ID" value="MBB4665614.1"/>
    <property type="molecule type" value="Genomic_DNA"/>
</dbReference>
<dbReference type="RefSeq" id="WP_039712023.1">
    <property type="nucleotide sequence ID" value="NZ_JACHMD010000001.1"/>
</dbReference>
<evidence type="ECO:0000313" key="1">
    <source>
        <dbReference type="EMBL" id="MBB4665614.1"/>
    </source>
</evidence>
<protein>
    <submittedName>
        <fullName evidence="1">Uncharacterized protein</fullName>
    </submittedName>
</protein>
<reference evidence="1 2" key="1">
    <citation type="submission" date="2020-08" db="EMBL/GenBank/DDBJ databases">
        <title>Sequencing the genomes of 1000 actinobacteria strains.</title>
        <authorList>
            <person name="Klenk H.-P."/>
        </authorList>
    </citation>
    <scope>NUCLEOTIDE SEQUENCE [LARGE SCALE GENOMIC DNA]</scope>
    <source>
        <strain evidence="1 2">DSM 24947</strain>
    </source>
</reference>
<organism evidence="1 2">
    <name type="scientific">Microbacterium marinum</name>
    <dbReference type="NCBI Taxonomy" id="421115"/>
    <lineage>
        <taxon>Bacteria</taxon>
        <taxon>Bacillati</taxon>
        <taxon>Actinomycetota</taxon>
        <taxon>Actinomycetes</taxon>
        <taxon>Micrococcales</taxon>
        <taxon>Microbacteriaceae</taxon>
        <taxon>Microbacterium</taxon>
    </lineage>
</organism>
<evidence type="ECO:0000313" key="2">
    <source>
        <dbReference type="Proteomes" id="UP000573729"/>
    </source>
</evidence>